<dbReference type="SUPFAM" id="SSF111369">
    <property type="entry name" value="HlyD-like secretion proteins"/>
    <property type="match status" value="2"/>
</dbReference>
<dbReference type="Gene3D" id="2.40.30.170">
    <property type="match status" value="1"/>
</dbReference>
<comment type="similarity">
    <text evidence="1">Belongs to the membrane fusion protein (MFP) (TC 8.A.1) family.</text>
</comment>
<evidence type="ECO:0000313" key="6">
    <source>
        <dbReference type="EMBL" id="HGU33141.1"/>
    </source>
</evidence>
<evidence type="ECO:0000256" key="1">
    <source>
        <dbReference type="ARBA" id="ARBA00009477"/>
    </source>
</evidence>
<dbReference type="Gene3D" id="2.40.50.100">
    <property type="match status" value="1"/>
</dbReference>
<dbReference type="PANTHER" id="PTHR30469">
    <property type="entry name" value="MULTIDRUG RESISTANCE PROTEIN MDTA"/>
    <property type="match status" value="1"/>
</dbReference>
<proteinExistence type="inferred from homology"/>
<protein>
    <submittedName>
        <fullName evidence="6">Efflux RND transporter periplasmic adaptor subunit</fullName>
    </submittedName>
</protein>
<evidence type="ECO:0000259" key="4">
    <source>
        <dbReference type="Pfam" id="PF25954"/>
    </source>
</evidence>
<feature type="domain" description="Multidrug resistance protein MdtA-like barrel-sandwich hybrid" evidence="3">
    <location>
        <begin position="70"/>
        <end position="232"/>
    </location>
</feature>
<dbReference type="Pfam" id="PF25917">
    <property type="entry name" value="BSH_RND"/>
    <property type="match status" value="1"/>
</dbReference>
<comment type="caution">
    <text evidence="6">The sequence shown here is derived from an EMBL/GenBank/DDBJ whole genome shotgun (WGS) entry which is preliminary data.</text>
</comment>
<dbReference type="Gene3D" id="2.40.420.20">
    <property type="match status" value="1"/>
</dbReference>
<dbReference type="PANTHER" id="PTHR30469:SF38">
    <property type="entry name" value="HLYD FAMILY SECRETION PROTEIN"/>
    <property type="match status" value="1"/>
</dbReference>
<dbReference type="GO" id="GO:0015562">
    <property type="term" value="F:efflux transmembrane transporter activity"/>
    <property type="evidence" value="ECO:0007669"/>
    <property type="project" value="TreeGrafter"/>
</dbReference>
<gene>
    <name evidence="6" type="ORF">ENS29_09825</name>
</gene>
<dbReference type="InterPro" id="IPR058624">
    <property type="entry name" value="MdtA-like_HH"/>
</dbReference>
<evidence type="ECO:0000259" key="5">
    <source>
        <dbReference type="Pfam" id="PF25989"/>
    </source>
</evidence>
<dbReference type="EMBL" id="DSUH01000230">
    <property type="protein sequence ID" value="HGU33141.1"/>
    <property type="molecule type" value="Genomic_DNA"/>
</dbReference>
<sequence>MNGTSGKCIPKAFLSVALILFLWGCGEKIQPGNKSAASAPAVKARTAVAEMSGQAVVHEAVGTVTARTKAVLSAKIMGTVTAVHVRESDRVTEGQLLIEIDPRTVSAHRKQAEAGLAEARKAYEAAVAARDSAASMAELAKATYDRYVNLMKNESASRQEFDEVAARHRQAEAGLNQAKAMVEAVSEKVRQAEAAVAASRVMDGDSHITAPYEGVITQRFVDPGSLAAPGSPLLAIRAVSGHRVDLILPEHLTPLVKPGLSVVLTIPALSQPKITGTVMTIVPFSDPASRSFVAQVDIPAVAGLQEGQYAKGRLEIGNAERLMVPVNALIQRGQLTGVYWIDPEQKARFRLVRTGSIEGSDIEILSGLKPGDRYILEPNAQIVDGALVEGLS</sequence>
<dbReference type="Gene3D" id="1.10.287.470">
    <property type="entry name" value="Helix hairpin bin"/>
    <property type="match status" value="1"/>
</dbReference>
<reference evidence="6" key="1">
    <citation type="journal article" date="2020" name="mSystems">
        <title>Genome- and Community-Level Interaction Insights into Carbon Utilization and Element Cycling Functions of Hydrothermarchaeota in Hydrothermal Sediment.</title>
        <authorList>
            <person name="Zhou Z."/>
            <person name="Liu Y."/>
            <person name="Xu W."/>
            <person name="Pan J."/>
            <person name="Luo Z.H."/>
            <person name="Li M."/>
        </authorList>
    </citation>
    <scope>NUCLEOTIDE SEQUENCE [LARGE SCALE GENOMIC DNA]</scope>
    <source>
        <strain evidence="6">SpSt-477</strain>
    </source>
</reference>
<evidence type="ECO:0000259" key="3">
    <source>
        <dbReference type="Pfam" id="PF25917"/>
    </source>
</evidence>
<dbReference type="AlphaFoldDB" id="A0A7C4MNV3"/>
<organism evidence="6">
    <name type="scientific">Desulfatirhabdium butyrativorans</name>
    <dbReference type="NCBI Taxonomy" id="340467"/>
    <lineage>
        <taxon>Bacteria</taxon>
        <taxon>Pseudomonadati</taxon>
        <taxon>Thermodesulfobacteriota</taxon>
        <taxon>Desulfobacteria</taxon>
        <taxon>Desulfobacterales</taxon>
        <taxon>Desulfatirhabdiaceae</taxon>
        <taxon>Desulfatirhabdium</taxon>
    </lineage>
</organism>
<dbReference type="InterPro" id="IPR058792">
    <property type="entry name" value="Beta-barrel_RND_2"/>
</dbReference>
<feature type="domain" description="Multidrug resistance protein MdtA-like alpha-helical hairpin" evidence="2">
    <location>
        <begin position="124"/>
        <end position="183"/>
    </location>
</feature>
<dbReference type="Pfam" id="PF25876">
    <property type="entry name" value="HH_MFP_RND"/>
    <property type="match status" value="1"/>
</dbReference>
<dbReference type="Pfam" id="PF25989">
    <property type="entry name" value="YknX_C"/>
    <property type="match status" value="1"/>
</dbReference>
<dbReference type="InterPro" id="IPR058625">
    <property type="entry name" value="MdtA-like_BSH"/>
</dbReference>
<dbReference type="GO" id="GO:1990281">
    <property type="term" value="C:efflux pump complex"/>
    <property type="evidence" value="ECO:0007669"/>
    <property type="project" value="TreeGrafter"/>
</dbReference>
<feature type="domain" description="YknX-like C-terminal permuted SH3-like" evidence="5">
    <location>
        <begin position="322"/>
        <end position="389"/>
    </location>
</feature>
<feature type="domain" description="CusB-like beta-barrel" evidence="4">
    <location>
        <begin position="248"/>
        <end position="314"/>
    </location>
</feature>
<dbReference type="InterPro" id="IPR006143">
    <property type="entry name" value="RND_pump_MFP"/>
</dbReference>
<dbReference type="Pfam" id="PF25954">
    <property type="entry name" value="Beta-barrel_RND_2"/>
    <property type="match status" value="1"/>
</dbReference>
<evidence type="ECO:0000259" key="2">
    <source>
        <dbReference type="Pfam" id="PF25876"/>
    </source>
</evidence>
<accession>A0A7C4MNV3</accession>
<dbReference type="NCBIfam" id="TIGR01730">
    <property type="entry name" value="RND_mfp"/>
    <property type="match status" value="1"/>
</dbReference>
<name>A0A7C4MNV3_9BACT</name>
<dbReference type="InterPro" id="IPR058637">
    <property type="entry name" value="YknX-like_C"/>
</dbReference>